<dbReference type="GO" id="GO:0006203">
    <property type="term" value="P:dGTP catabolic process"/>
    <property type="evidence" value="ECO:0007669"/>
    <property type="project" value="TreeGrafter"/>
</dbReference>
<feature type="domain" description="HD" evidence="1">
    <location>
        <begin position="50"/>
        <end position="160"/>
    </location>
</feature>
<dbReference type="RefSeq" id="WP_229122152.1">
    <property type="nucleotide sequence ID" value="NZ_CP064791.1"/>
</dbReference>
<gene>
    <name evidence="2" type="ORF">HSEST_0664</name>
</gene>
<dbReference type="InterPro" id="IPR050135">
    <property type="entry name" value="dGTPase-like"/>
</dbReference>
<dbReference type="InterPro" id="IPR006674">
    <property type="entry name" value="HD_domain"/>
</dbReference>
<accession>A0A897NTZ0</accession>
<dbReference type="GO" id="GO:0008832">
    <property type="term" value="F:dGTPase activity"/>
    <property type="evidence" value="ECO:0007669"/>
    <property type="project" value="TreeGrafter"/>
</dbReference>
<dbReference type="SUPFAM" id="SSF109604">
    <property type="entry name" value="HD-domain/PDEase-like"/>
    <property type="match status" value="1"/>
</dbReference>
<dbReference type="Gene3D" id="1.10.3210.10">
    <property type="entry name" value="Hypothetical protein af1432"/>
    <property type="match status" value="1"/>
</dbReference>
<dbReference type="SMART" id="SM00471">
    <property type="entry name" value="HDc"/>
    <property type="match status" value="1"/>
</dbReference>
<dbReference type="FunFam" id="1.10.3210.10:FF:000037">
    <property type="entry name" value="Metal-dependent phosphohydrolase, HD superfamily"/>
    <property type="match status" value="1"/>
</dbReference>
<dbReference type="EMBL" id="CP064791">
    <property type="protein sequence ID" value="QSG14209.1"/>
    <property type="molecule type" value="Genomic_DNA"/>
</dbReference>
<dbReference type="PANTHER" id="PTHR11373:SF4">
    <property type="entry name" value="DEOXYNUCLEOSIDE TRIPHOSPHATE TRIPHOSPHOHYDROLASE SAMHD1"/>
    <property type="match status" value="1"/>
</dbReference>
<dbReference type="InterPro" id="IPR045509">
    <property type="entry name" value="HD_assoc_2"/>
</dbReference>
<organism evidence="2 3">
    <name type="scientific">Halapricum desulfuricans</name>
    <dbReference type="NCBI Taxonomy" id="2841257"/>
    <lineage>
        <taxon>Archaea</taxon>
        <taxon>Methanobacteriati</taxon>
        <taxon>Methanobacteriota</taxon>
        <taxon>Stenosarchaea group</taxon>
        <taxon>Halobacteria</taxon>
        <taxon>Halobacteriales</taxon>
        <taxon>Haloarculaceae</taxon>
        <taxon>Halapricum</taxon>
    </lineage>
</organism>
<name>A0A897NTZ0_9EURY</name>
<sequence>MKTIKDSVHDYIEVEGVALDLLDTAPLQRLRHISQLGTVTLVYPSANHTRFEHSLGVYHLASRALSHLGIEGQQAERVRAAALLHDVGHGPYSHNVEDLIHRHTGKYHDEVHDLLGGGAVARILSEHGLNPDRVADMVAGEGELGQLVSGELDVDRMDYLARDAHHTGVPYGTIDHGRLVRELRFVDGDLVLAAGNVQTAESLLLARALMTPTVYNHHVARIAKAMLRRGAERLLAETAVDPERLRRMDDKDLLVALRSNDATEGYGERLSYRDLFKRAVWAEMDAVPDDLLDADHDEIRRLEDDIATEADIDPGHVILDVPEKPELKETSSRVIVGGEVRRLEEQSTLVQALRAAQYDQWRLGVYAPRDAQDRVGDAAVRVLGLDVEETLVSDVRSGIHATLDEFQ</sequence>
<keyword evidence="3" id="KW-1185">Reference proteome</keyword>
<dbReference type="GeneID" id="68857304"/>
<proteinExistence type="predicted"/>
<evidence type="ECO:0000259" key="1">
    <source>
        <dbReference type="PROSITE" id="PS51831"/>
    </source>
</evidence>
<dbReference type="Pfam" id="PF19276">
    <property type="entry name" value="HD_assoc_2"/>
    <property type="match status" value="1"/>
</dbReference>
<dbReference type="AlphaFoldDB" id="A0A897NTZ0"/>
<protein>
    <submittedName>
        <fullName evidence="2">HD superfamily phosphohydrolase</fullName>
    </submittedName>
</protein>
<evidence type="ECO:0000313" key="2">
    <source>
        <dbReference type="EMBL" id="QSG14209.1"/>
    </source>
</evidence>
<dbReference type="Pfam" id="PF01966">
    <property type="entry name" value="HD"/>
    <property type="match status" value="1"/>
</dbReference>
<dbReference type="PROSITE" id="PS51831">
    <property type="entry name" value="HD"/>
    <property type="match status" value="1"/>
</dbReference>
<dbReference type="InterPro" id="IPR003607">
    <property type="entry name" value="HD/PDEase_dom"/>
</dbReference>
<keyword evidence="2" id="KW-0378">Hydrolase</keyword>
<evidence type="ECO:0000313" key="3">
    <source>
        <dbReference type="Proteomes" id="UP000663292"/>
    </source>
</evidence>
<reference evidence="2 3" key="1">
    <citation type="submission" date="2020-11" db="EMBL/GenBank/DDBJ databases">
        <title>Carbohydrate-dependent, anaerobic sulfur respiration: A novel catabolism in halophilic archaea.</title>
        <authorList>
            <person name="Sorokin D.Y."/>
            <person name="Messina E."/>
            <person name="Smedile F."/>
            <person name="La Cono V."/>
            <person name="Hallsworth J.E."/>
            <person name="Yakimov M.M."/>
        </authorList>
    </citation>
    <scope>NUCLEOTIDE SEQUENCE [LARGE SCALE GENOMIC DNA]</scope>
    <source>
        <strain evidence="2 3">HSR-Est</strain>
    </source>
</reference>
<dbReference type="CDD" id="cd00077">
    <property type="entry name" value="HDc"/>
    <property type="match status" value="1"/>
</dbReference>
<dbReference type="Proteomes" id="UP000663292">
    <property type="component" value="Chromosome"/>
</dbReference>
<dbReference type="PANTHER" id="PTHR11373">
    <property type="entry name" value="DEOXYNUCLEOSIDE TRIPHOSPHATE TRIPHOSPHOHYDROLASE"/>
    <property type="match status" value="1"/>
</dbReference>